<reference evidence="7 8" key="1">
    <citation type="journal article" date="2014" name="Am. J. Bot.">
        <title>Genome assembly and annotation for red clover (Trifolium pratense; Fabaceae).</title>
        <authorList>
            <person name="Istvanek J."/>
            <person name="Jaros M."/>
            <person name="Krenek A."/>
            <person name="Repkova J."/>
        </authorList>
    </citation>
    <scope>NUCLEOTIDE SEQUENCE [LARGE SCALE GENOMIC DNA]</scope>
    <source>
        <strain evidence="8">cv. Tatra</strain>
        <tissue evidence="7">Young leaves</tissue>
    </source>
</reference>
<dbReference type="InterPro" id="IPR000048">
    <property type="entry name" value="IQ_motif_EF-hand-BS"/>
</dbReference>
<comment type="function">
    <text evidence="4">May be involved in cooperative interactions with calmodulins or calmodulin-like proteins. Recruits calmodulin proteins to microtubules, thus being a potential scaffold in cellular signaling and trafficking. May associate with nucleic acids and regulate gene expression at the transcriptional or post-transcriptional level.</text>
</comment>
<dbReference type="CDD" id="cd23767">
    <property type="entry name" value="IQCD"/>
    <property type="match status" value="1"/>
</dbReference>
<evidence type="ECO:0000256" key="4">
    <source>
        <dbReference type="ARBA" id="ARBA00045534"/>
    </source>
</evidence>
<evidence type="ECO:0000259" key="6">
    <source>
        <dbReference type="Pfam" id="PF13178"/>
    </source>
</evidence>
<dbReference type="InterPro" id="IPR027417">
    <property type="entry name" value="P-loop_NTPase"/>
</dbReference>
<dbReference type="Pfam" id="PF13178">
    <property type="entry name" value="DUF4005"/>
    <property type="match status" value="1"/>
</dbReference>
<dbReference type="STRING" id="57577.A0A2K3PLQ6"/>
<gene>
    <name evidence="7" type="ORF">L195_g012918</name>
</gene>
<organism evidence="7 8">
    <name type="scientific">Trifolium pratense</name>
    <name type="common">Red clover</name>
    <dbReference type="NCBI Taxonomy" id="57577"/>
    <lineage>
        <taxon>Eukaryota</taxon>
        <taxon>Viridiplantae</taxon>
        <taxon>Streptophyta</taxon>
        <taxon>Embryophyta</taxon>
        <taxon>Tracheophyta</taxon>
        <taxon>Spermatophyta</taxon>
        <taxon>Magnoliopsida</taxon>
        <taxon>eudicotyledons</taxon>
        <taxon>Gunneridae</taxon>
        <taxon>Pentapetalae</taxon>
        <taxon>rosids</taxon>
        <taxon>fabids</taxon>
        <taxon>Fabales</taxon>
        <taxon>Fabaceae</taxon>
        <taxon>Papilionoideae</taxon>
        <taxon>50 kb inversion clade</taxon>
        <taxon>NPAAA clade</taxon>
        <taxon>Hologalegina</taxon>
        <taxon>IRL clade</taxon>
        <taxon>Trifolieae</taxon>
        <taxon>Trifolium</taxon>
    </lineage>
</organism>
<dbReference type="PANTHER" id="PTHR32295:SF139">
    <property type="entry name" value="IQ CALMODULIN-BINDING MOTIF PROTEIN"/>
    <property type="match status" value="1"/>
</dbReference>
<dbReference type="SUPFAM" id="SSF52540">
    <property type="entry name" value="P-loop containing nucleoside triphosphate hydrolases"/>
    <property type="match status" value="1"/>
</dbReference>
<dbReference type="Pfam" id="PF00612">
    <property type="entry name" value="IQ"/>
    <property type="match status" value="2"/>
</dbReference>
<evidence type="ECO:0000256" key="2">
    <source>
        <dbReference type="ARBA" id="ARBA00024341"/>
    </source>
</evidence>
<dbReference type="PANTHER" id="PTHR32295">
    <property type="entry name" value="IQ-DOMAIN 5-RELATED"/>
    <property type="match status" value="1"/>
</dbReference>
<dbReference type="GO" id="GO:0005516">
    <property type="term" value="F:calmodulin binding"/>
    <property type="evidence" value="ECO:0007669"/>
    <property type="project" value="UniProtKB-KW"/>
</dbReference>
<feature type="domain" description="DUF4005" evidence="6">
    <location>
        <begin position="279"/>
        <end position="353"/>
    </location>
</feature>
<keyword evidence="1" id="KW-0112">Calmodulin-binding</keyword>
<dbReference type="SMART" id="SM00015">
    <property type="entry name" value="IQ"/>
    <property type="match status" value="2"/>
</dbReference>
<proteinExistence type="inferred from homology"/>
<sequence length="359" mass="41303">MGKASRWLKGLFGMKKEKDHSNKSGPLVFDKKEKKRSGKDDNHIDYQNHIPQTNAAAFDANAWYKSYVAEKQNEHRKNAILLRSLSHGSGRLFFGSREKLAAVKIQTFFRGYLARKALRALKALVKIQALVRGYLVRKRVAATLHSMQALMRAQAVIRSRRARNSIDKENIYQSEIRGRKHVQTFDETRNEQPNKWLPNSSSKFAPNPKIVVVDPHRPRSRSTMSESGDDLHDYYEATSSSRPYPIPRRISVHECPNSQDFDWSVDNVNNERKLYTAHSTPRLANFTQANTPERSVSGETALFLPYANFPNYMANTHSSKARVVRSHSAPKQRPELKKRVPFDEIMAKRNSISCVRMHW</sequence>
<evidence type="ECO:0000313" key="7">
    <source>
        <dbReference type="EMBL" id="PNY16204.1"/>
    </source>
</evidence>
<name>A0A2K3PLQ6_TRIPR</name>
<dbReference type="Gene3D" id="1.20.5.190">
    <property type="match status" value="1"/>
</dbReference>
<reference evidence="7 8" key="2">
    <citation type="journal article" date="2017" name="Front. Plant Sci.">
        <title>Gene Classification and Mining of Molecular Markers Useful in Red Clover (Trifolium pratense) Breeding.</title>
        <authorList>
            <person name="Istvanek J."/>
            <person name="Dluhosova J."/>
            <person name="Dluhos P."/>
            <person name="Patkova L."/>
            <person name="Nedelnik J."/>
            <person name="Repkova J."/>
        </authorList>
    </citation>
    <scope>NUCLEOTIDE SEQUENCE [LARGE SCALE GENOMIC DNA]</scope>
    <source>
        <strain evidence="8">cv. Tatra</strain>
        <tissue evidence="7">Young leaves</tissue>
    </source>
</reference>
<comment type="similarity">
    <text evidence="2">Belongs to the IQD family.</text>
</comment>
<evidence type="ECO:0000313" key="8">
    <source>
        <dbReference type="Proteomes" id="UP000236291"/>
    </source>
</evidence>
<accession>A0A2K3PLQ6</accession>
<dbReference type="PROSITE" id="PS50096">
    <property type="entry name" value="IQ"/>
    <property type="match status" value="2"/>
</dbReference>
<evidence type="ECO:0000256" key="3">
    <source>
        <dbReference type="ARBA" id="ARBA00024378"/>
    </source>
</evidence>
<feature type="region of interest" description="Disordered" evidence="5">
    <location>
        <begin position="207"/>
        <end position="231"/>
    </location>
</feature>
<protein>
    <submittedName>
        <fullName evidence="7">Protein IQ-domain 14-like</fullName>
    </submittedName>
</protein>
<dbReference type="EMBL" id="ASHM01008330">
    <property type="protein sequence ID" value="PNY16204.1"/>
    <property type="molecule type" value="Genomic_DNA"/>
</dbReference>
<evidence type="ECO:0000256" key="1">
    <source>
        <dbReference type="ARBA" id="ARBA00022860"/>
    </source>
</evidence>
<comment type="caution">
    <text evidence="7">The sequence shown here is derived from an EMBL/GenBank/DDBJ whole genome shotgun (WGS) entry which is preliminary data.</text>
</comment>
<evidence type="ECO:0000256" key="5">
    <source>
        <dbReference type="SAM" id="MobiDB-lite"/>
    </source>
</evidence>
<comment type="subunit">
    <text evidence="3">Binds to multiple calmodulin (CaM) in the presence of Ca(2+) and CaM-like proteins.</text>
</comment>
<dbReference type="AlphaFoldDB" id="A0A2K3PLQ6"/>
<dbReference type="InterPro" id="IPR025064">
    <property type="entry name" value="DUF4005"/>
</dbReference>
<dbReference type="Proteomes" id="UP000236291">
    <property type="component" value="Unassembled WGS sequence"/>
</dbReference>
<feature type="region of interest" description="Disordered" evidence="5">
    <location>
        <begin position="15"/>
        <end position="46"/>
    </location>
</feature>